<dbReference type="AlphaFoldDB" id="V2PZS8"/>
<evidence type="ECO:0000313" key="1">
    <source>
        <dbReference type="EMBL" id="USF24327.1"/>
    </source>
</evidence>
<dbReference type="eggNOG" id="COG2604">
    <property type="taxonomic scope" value="Bacteria"/>
</dbReference>
<reference evidence="1" key="1">
    <citation type="journal article" date="2014" name="Genome Announc.">
        <title>Draft genome sequences of the altered schaedler flora, a defined bacterial community from gnotobiotic mice.</title>
        <authorList>
            <person name="Wannemuehler M.J."/>
            <person name="Overstreet A.M."/>
            <person name="Ward D.V."/>
            <person name="Phillips G.J."/>
        </authorList>
    </citation>
    <scope>NUCLEOTIDE SEQUENCE</scope>
    <source>
        <strain evidence="1">ASF457</strain>
    </source>
</reference>
<dbReference type="EMBL" id="CP097562">
    <property type="protein sequence ID" value="USF24327.1"/>
    <property type="molecule type" value="Genomic_DNA"/>
</dbReference>
<evidence type="ECO:0000313" key="2">
    <source>
        <dbReference type="Proteomes" id="UP000017429"/>
    </source>
</evidence>
<organism evidence="1 2">
    <name type="scientific">Mucispirillum schaedleri ASF457</name>
    <dbReference type="NCBI Taxonomy" id="1379858"/>
    <lineage>
        <taxon>Bacteria</taxon>
        <taxon>Pseudomonadati</taxon>
        <taxon>Deferribacterota</taxon>
        <taxon>Deferribacteres</taxon>
        <taxon>Deferribacterales</taxon>
        <taxon>Mucispirillaceae</taxon>
        <taxon>Mucispirillum</taxon>
    </lineage>
</organism>
<dbReference type="Pfam" id="PF01973">
    <property type="entry name" value="MptE-like"/>
    <property type="match status" value="1"/>
</dbReference>
<dbReference type="InterPro" id="IPR002826">
    <property type="entry name" value="MptE-like"/>
</dbReference>
<gene>
    <name evidence="1" type="ORF">N508_001413</name>
</gene>
<sequence length="631" mass="72179">MLYKKNIEALAKRNPRLAQIIDNTQLTGRYVVAPSQRKDKLPSLIDIKFNKNFYNNIDPYRVAEQDIKQRKLNVPDLAVFLGFGLSYEACEYIRQCPRARLLIIERDPELLKTVFSTHNCLDLINSSNVFFAGCEDIRMSYPVIFNFFNMTANMYFLKAINVIEQPVSFAVNKDYYLNSLQMVKEAINQVLLLYGNDPYDSLLGIKFTLRNIPTIIDYTGIADLKDVFKGKPGIVVASGPSLDKNVKLLEGLREKAVICAADGSVKILKHHNLPPAHFVTSLERVIATSYLFEGLTEEDVKDSYLAACPVVVPETYANFPGEKIIVFRKFATFEWLDIKKGILDIGPSAGNMAFKVLEYLGCDPIIMIGQDLAITDDLVTHAAGFHYGSDKLTEKDLIEVEGNYQERVKTRPVYKQFLLHYERDIATYQGTAINATEGGAKIHGTQIMTFKEAIDKYIKEDINTTSEIKKHLKQIKHKEKERQIKETLKKLYHAKDFCNKTIDICNESLEKCAVVEEILRCTDVAPKGEDYTAYKANMKIVEDTVQKFATNDFYLILMHYVQSIYIKVVQDINSIKHKQSDSPERDVLLLLKYKELYSVLGSLIKKLLEEFDISIEIMEKFKVEFTERKVK</sequence>
<dbReference type="PANTHER" id="PTHR41786">
    <property type="entry name" value="MOTILITY ACCESSORY FACTOR MAF"/>
    <property type="match status" value="1"/>
</dbReference>
<keyword evidence="2" id="KW-1185">Reference proteome</keyword>
<dbReference type="PANTHER" id="PTHR41786:SF1">
    <property type="entry name" value="6-HYDROXYMETHYLPTERIN DIPHOSPHOKINASE MPTE-LIKE DOMAIN-CONTAINING PROTEIN"/>
    <property type="match status" value="1"/>
</dbReference>
<proteinExistence type="predicted"/>
<dbReference type="KEGG" id="msch:N508_001413"/>
<reference evidence="1" key="3">
    <citation type="submission" date="2022-06" db="EMBL/GenBank/DDBJ databases">
        <title>Resources to Facilitate Use of the Altered Schaedler Flora (ASF) Mouse Model to Study Microbiome Function.</title>
        <authorList>
            <person name="Proctor A."/>
            <person name="Parvinroo S."/>
            <person name="Richie T."/>
            <person name="Jia X."/>
            <person name="Lee S.T.M."/>
            <person name="Karp P.D."/>
            <person name="Paley S."/>
            <person name="Kostic A.D."/>
            <person name="Pierre J.F."/>
            <person name="Wannemuehler M.J."/>
            <person name="Phillips G.J."/>
        </authorList>
    </citation>
    <scope>NUCLEOTIDE SEQUENCE</scope>
    <source>
        <strain evidence="1">ASF457</strain>
    </source>
</reference>
<protein>
    <submittedName>
        <fullName evidence="1">Uncharacterized protein</fullName>
    </submittedName>
</protein>
<accession>V2PZS8</accession>
<dbReference type="RefSeq" id="WP_023275720.1">
    <property type="nucleotide sequence ID" value="NZ_CP097562.1"/>
</dbReference>
<name>V2PZS8_9BACT</name>
<dbReference type="Proteomes" id="UP000017429">
    <property type="component" value="Chromosome"/>
</dbReference>
<dbReference type="OrthoDB" id="5291305at2"/>
<reference evidence="1" key="2">
    <citation type="submission" date="2022-05" db="EMBL/GenBank/DDBJ databases">
        <authorList>
            <person name="Proctor A.L."/>
            <person name="Phillips G.J."/>
            <person name="Wannemuehler M.J."/>
        </authorList>
    </citation>
    <scope>NUCLEOTIDE SEQUENCE</scope>
    <source>
        <strain evidence="1">ASF457</strain>
    </source>
</reference>